<evidence type="ECO:0000313" key="9">
    <source>
        <dbReference type="EMBL" id="CAE7399765.1"/>
    </source>
</evidence>
<proteinExistence type="inferred from homology"/>
<evidence type="ECO:0000256" key="6">
    <source>
        <dbReference type="ARBA" id="ARBA00024338"/>
    </source>
</evidence>
<comment type="subcellular location">
    <subcellularLocation>
        <location evidence="1">Membrane</location>
        <topology evidence="1">Multi-pass membrane protein</topology>
    </subcellularLocation>
</comment>
<dbReference type="InterPro" id="IPR020846">
    <property type="entry name" value="MFS_dom"/>
</dbReference>
<dbReference type="PANTHER" id="PTHR23505">
    <property type="entry name" value="SPINSTER"/>
    <property type="match status" value="1"/>
</dbReference>
<keyword evidence="5 7" id="KW-0472">Membrane</keyword>
<dbReference type="InterPro" id="IPR044770">
    <property type="entry name" value="MFS_spinster-like"/>
</dbReference>
<dbReference type="EMBL" id="CAJNIZ010017546">
    <property type="protein sequence ID" value="CAE7399765.1"/>
    <property type="molecule type" value="Genomic_DNA"/>
</dbReference>
<keyword evidence="10" id="KW-1185">Reference proteome</keyword>
<protein>
    <submittedName>
        <fullName evidence="9">Spin protein</fullName>
    </submittedName>
</protein>
<feature type="transmembrane region" description="Helical" evidence="7">
    <location>
        <begin position="141"/>
        <end position="161"/>
    </location>
</feature>
<keyword evidence="2" id="KW-0813">Transport</keyword>
<name>A0A812QR00_SYMPI</name>
<evidence type="ECO:0000256" key="5">
    <source>
        <dbReference type="ARBA" id="ARBA00023136"/>
    </source>
</evidence>
<feature type="domain" description="Major facilitator superfamily (MFS) profile" evidence="8">
    <location>
        <begin position="16"/>
        <end position="416"/>
    </location>
</feature>
<organism evidence="9 10">
    <name type="scientific">Symbiodinium pilosum</name>
    <name type="common">Dinoflagellate</name>
    <dbReference type="NCBI Taxonomy" id="2952"/>
    <lineage>
        <taxon>Eukaryota</taxon>
        <taxon>Sar</taxon>
        <taxon>Alveolata</taxon>
        <taxon>Dinophyceae</taxon>
        <taxon>Suessiales</taxon>
        <taxon>Symbiodiniaceae</taxon>
        <taxon>Symbiodinium</taxon>
    </lineage>
</organism>
<dbReference type="PANTHER" id="PTHR23505:SF79">
    <property type="entry name" value="PROTEIN SPINSTER"/>
    <property type="match status" value="1"/>
</dbReference>
<keyword evidence="4 7" id="KW-1133">Transmembrane helix</keyword>
<evidence type="ECO:0000259" key="8">
    <source>
        <dbReference type="PROSITE" id="PS50850"/>
    </source>
</evidence>
<feature type="transmembrane region" description="Helical" evidence="7">
    <location>
        <begin position="113"/>
        <end position="134"/>
    </location>
</feature>
<dbReference type="Pfam" id="PF07690">
    <property type="entry name" value="MFS_1"/>
    <property type="match status" value="1"/>
</dbReference>
<reference evidence="9" key="1">
    <citation type="submission" date="2021-02" db="EMBL/GenBank/DDBJ databases">
        <authorList>
            <person name="Dougan E. K."/>
            <person name="Rhodes N."/>
            <person name="Thang M."/>
            <person name="Chan C."/>
        </authorList>
    </citation>
    <scope>NUCLEOTIDE SEQUENCE</scope>
</reference>
<comment type="similarity">
    <text evidence="6">Belongs to the major facilitator superfamily. Spinster (TC 2.A.1.49) family.</text>
</comment>
<comment type="caution">
    <text evidence="9">The sequence shown here is derived from an EMBL/GenBank/DDBJ whole genome shotgun (WGS) entry which is preliminary data.</text>
</comment>
<accession>A0A812QR00</accession>
<dbReference type="OrthoDB" id="434124at2759"/>
<evidence type="ECO:0000256" key="2">
    <source>
        <dbReference type="ARBA" id="ARBA00022448"/>
    </source>
</evidence>
<dbReference type="PROSITE" id="PS50850">
    <property type="entry name" value="MFS"/>
    <property type="match status" value="1"/>
</dbReference>
<feature type="transmembrane region" description="Helical" evidence="7">
    <location>
        <begin position="329"/>
        <end position="350"/>
    </location>
</feature>
<feature type="transmembrane region" description="Helical" evidence="7">
    <location>
        <begin position="57"/>
        <end position="74"/>
    </location>
</feature>
<dbReference type="InterPro" id="IPR036259">
    <property type="entry name" value="MFS_trans_sf"/>
</dbReference>
<dbReference type="Gene3D" id="1.20.1250.20">
    <property type="entry name" value="MFS general substrate transporter like domains"/>
    <property type="match status" value="1"/>
</dbReference>
<evidence type="ECO:0000256" key="1">
    <source>
        <dbReference type="ARBA" id="ARBA00004141"/>
    </source>
</evidence>
<feature type="transmembrane region" description="Helical" evidence="7">
    <location>
        <begin position="16"/>
        <end position="37"/>
    </location>
</feature>
<feature type="transmembrane region" description="Helical" evidence="7">
    <location>
        <begin position="395"/>
        <end position="415"/>
    </location>
</feature>
<feature type="transmembrane region" description="Helical" evidence="7">
    <location>
        <begin position="299"/>
        <end position="323"/>
    </location>
</feature>
<evidence type="ECO:0000256" key="3">
    <source>
        <dbReference type="ARBA" id="ARBA00022692"/>
    </source>
</evidence>
<dbReference type="Proteomes" id="UP000649617">
    <property type="component" value="Unassembled WGS sequence"/>
</dbReference>
<feature type="transmembrane region" description="Helical" evidence="7">
    <location>
        <begin position="362"/>
        <end position="383"/>
    </location>
</feature>
<sequence length="461" mass="49366">MGEKVFERRQKGARQAFLSILAANLFQNAAIAVLTPLKTQIQDEFRCSDAQTTLPKFVGQFSYLIAAGFAGIFMSQTGMSRRLILANAIAVVSLCTMMLPSMPTIGMLCLPRILVGAGCAFFNVITPSVVVDYYPIPDRGYVLALGQITTLAGGAAAYAIVPMIAEAAGWKAAVFAVGAPGLMCALSLRLMREPQQGVHDAVVHDESSLLKKCQSIFTNPHFLVIVAATFMNSFAEGAGAEAWPECLNEWFPTFLIRYDGQSSEAAGFECALGAMLGALVGSTLGAKACKRWQQEAKNIYMLVPAIATLVSIWACVACLSFRIYYALPLIALSGFYMSAFAVNTVALSVLTTTVFTSRELSLAISVQTISGCGLLAPVVVGWLSDKMHSLRSALVFPTLVQALSGLLLLICSQWLGASGTESSSQDEQGNSSLLSLFDTVDELESEEQWPSEQKSVMYGSI</sequence>
<evidence type="ECO:0000256" key="7">
    <source>
        <dbReference type="SAM" id="Phobius"/>
    </source>
</evidence>
<keyword evidence="3 7" id="KW-0812">Transmembrane</keyword>
<feature type="transmembrane region" description="Helical" evidence="7">
    <location>
        <begin position="167"/>
        <end position="188"/>
    </location>
</feature>
<evidence type="ECO:0000313" key="10">
    <source>
        <dbReference type="Proteomes" id="UP000649617"/>
    </source>
</evidence>
<dbReference type="GO" id="GO:0022857">
    <property type="term" value="F:transmembrane transporter activity"/>
    <property type="evidence" value="ECO:0007669"/>
    <property type="project" value="InterPro"/>
</dbReference>
<dbReference type="SUPFAM" id="SSF103473">
    <property type="entry name" value="MFS general substrate transporter"/>
    <property type="match status" value="1"/>
</dbReference>
<dbReference type="GO" id="GO:0016020">
    <property type="term" value="C:membrane"/>
    <property type="evidence" value="ECO:0007669"/>
    <property type="project" value="UniProtKB-SubCell"/>
</dbReference>
<dbReference type="InterPro" id="IPR011701">
    <property type="entry name" value="MFS"/>
</dbReference>
<evidence type="ECO:0000256" key="4">
    <source>
        <dbReference type="ARBA" id="ARBA00022989"/>
    </source>
</evidence>
<dbReference type="AlphaFoldDB" id="A0A812QR00"/>
<gene>
    <name evidence="9" type="primary">spin</name>
    <name evidence="9" type="ORF">SPIL2461_LOCUS9856</name>
</gene>
<feature type="transmembrane region" description="Helical" evidence="7">
    <location>
        <begin position="83"/>
        <end position="101"/>
    </location>
</feature>